<dbReference type="EMBL" id="JAEQND010000016">
    <property type="protein sequence ID" value="MBL0428179.1"/>
    <property type="molecule type" value="Genomic_DNA"/>
</dbReference>
<keyword evidence="3" id="KW-1185">Reference proteome</keyword>
<dbReference type="RefSeq" id="WP_201692812.1">
    <property type="nucleotide sequence ID" value="NZ_JAEQND010000016.1"/>
</dbReference>
<reference evidence="2 3" key="1">
    <citation type="journal article" date="2017" name="Int. J. Syst. Evol. Microbiol.">
        <title>Ramlibacter alkalitolerans sp. nov., alkali-tolerant bacterium isolated from soil of ginseng.</title>
        <authorList>
            <person name="Lee D.H."/>
            <person name="Cha C.J."/>
        </authorList>
    </citation>
    <scope>NUCLEOTIDE SEQUENCE [LARGE SCALE GENOMIC DNA]</scope>
    <source>
        <strain evidence="2 3">KACC 19305</strain>
    </source>
</reference>
<feature type="region of interest" description="Disordered" evidence="1">
    <location>
        <begin position="178"/>
        <end position="204"/>
    </location>
</feature>
<feature type="compositionally biased region" description="Basic residues" evidence="1">
    <location>
        <begin position="194"/>
        <end position="204"/>
    </location>
</feature>
<name>A0ABS1JV28_9BURK</name>
<dbReference type="InterPro" id="IPR021549">
    <property type="entry name" value="DUF2894"/>
</dbReference>
<dbReference type="Proteomes" id="UP000622707">
    <property type="component" value="Unassembled WGS sequence"/>
</dbReference>
<evidence type="ECO:0000313" key="3">
    <source>
        <dbReference type="Proteomes" id="UP000622707"/>
    </source>
</evidence>
<accession>A0ABS1JV28</accession>
<proteinExistence type="predicted"/>
<protein>
    <submittedName>
        <fullName evidence="2">DUF2894 domain-containing protein</fullName>
    </submittedName>
</protein>
<gene>
    <name evidence="2" type="ORF">JI746_23955</name>
</gene>
<evidence type="ECO:0000256" key="1">
    <source>
        <dbReference type="SAM" id="MobiDB-lite"/>
    </source>
</evidence>
<organism evidence="2 3">
    <name type="scientific">Ramlibacter alkalitolerans</name>
    <dbReference type="NCBI Taxonomy" id="2039631"/>
    <lineage>
        <taxon>Bacteria</taxon>
        <taxon>Pseudomonadati</taxon>
        <taxon>Pseudomonadota</taxon>
        <taxon>Betaproteobacteria</taxon>
        <taxon>Burkholderiales</taxon>
        <taxon>Comamonadaceae</taxon>
        <taxon>Ramlibacter</taxon>
    </lineage>
</organism>
<comment type="caution">
    <text evidence="2">The sequence shown here is derived from an EMBL/GenBank/DDBJ whole genome shotgun (WGS) entry which is preliminary data.</text>
</comment>
<evidence type="ECO:0000313" key="2">
    <source>
        <dbReference type="EMBL" id="MBL0428179.1"/>
    </source>
</evidence>
<sequence length="204" mass="21763">MNAPPDPAARLAALREAGASGIDPVRLHFLEALERRAQAQPEPVRALLHDKLAAGIAEFEQRAARAPAQAAAVAAPPGAGASPLASLEASLLHAAAARLAPGEIGPELELAGARRFRHAWQAGRTLDQVAQALERRPVNAGPLNSHALVLHAMALMRELSPAYLRRFLTLVESLQWLEQAGEPQPQPRTGKAAAARRRRRSSDD</sequence>
<dbReference type="Pfam" id="PF11445">
    <property type="entry name" value="DUF2894"/>
    <property type="match status" value="1"/>
</dbReference>